<evidence type="ECO:0000256" key="2">
    <source>
        <dbReference type="ARBA" id="ARBA00004479"/>
    </source>
</evidence>
<dbReference type="InterPro" id="IPR003598">
    <property type="entry name" value="Ig_sub2"/>
</dbReference>
<dbReference type="OrthoDB" id="10010359at2759"/>
<dbReference type="PROSITE" id="PS50835">
    <property type="entry name" value="IG_LIKE"/>
    <property type="match status" value="1"/>
</dbReference>
<comment type="subcellular location">
    <subcellularLocation>
        <location evidence="1">Cell membrane</location>
    </subcellularLocation>
    <subcellularLocation>
        <location evidence="2">Membrane</location>
        <topology evidence="2">Single-pass type I membrane protein</topology>
    </subcellularLocation>
</comment>
<evidence type="ECO:0000256" key="3">
    <source>
        <dbReference type="ARBA" id="ARBA00022475"/>
    </source>
</evidence>
<evidence type="ECO:0000313" key="14">
    <source>
        <dbReference type="Proteomes" id="UP000838412"/>
    </source>
</evidence>
<feature type="domain" description="Ig-like" evidence="12">
    <location>
        <begin position="131"/>
        <end position="220"/>
    </location>
</feature>
<dbReference type="SMART" id="SM00409">
    <property type="entry name" value="IG"/>
    <property type="match status" value="2"/>
</dbReference>
<evidence type="ECO:0000256" key="1">
    <source>
        <dbReference type="ARBA" id="ARBA00004236"/>
    </source>
</evidence>
<dbReference type="InterPro" id="IPR003599">
    <property type="entry name" value="Ig_sub"/>
</dbReference>
<name>A0A8K0EEL2_BRALA</name>
<dbReference type="InterPro" id="IPR051275">
    <property type="entry name" value="Cell_adhesion_signaling"/>
</dbReference>
<evidence type="ECO:0000256" key="4">
    <source>
        <dbReference type="ARBA" id="ARBA00022729"/>
    </source>
</evidence>
<evidence type="ECO:0000313" key="13">
    <source>
        <dbReference type="EMBL" id="CAH1248033.1"/>
    </source>
</evidence>
<dbReference type="InterPro" id="IPR036179">
    <property type="entry name" value="Ig-like_dom_sf"/>
</dbReference>
<feature type="chain" id="PRO_5035467894" evidence="11">
    <location>
        <begin position="23"/>
        <end position="366"/>
    </location>
</feature>
<proteinExistence type="predicted"/>
<sequence length="366" mass="37909">MAGALFAGLCLILCCFLGGSLAAPSFTSEPGNVTAEVGGTALLEWQMNDDGASQLFEIWRKLPSAGLIQRASGGDAEPFAGYEGKFEIEGVATLKILNLNKEDAGQYEFQATYDDSTVLDSIATLIVSYQPTITDVTASPVPNVMEGDDLTLTCAADGVPAPTYTWTKSDGSPLGTAVADTAAGTLTFTNISRDATGSYTCSADNGVGDAQTQDIAVAVSYPTTAAPTTPTPNVTMKMTDAPTPAPSAEPEPTGGMKTSGKPGGRGRGAKPQKGGLGTGAIVGIVLGLLALFITIAVGAYCASKRFGPQQEKKPDVVTFTKAEENEAEPLKNKDPENPPEKLDDKDTSIIKNGEMEDVPLKNAEEA</sequence>
<keyword evidence="10" id="KW-0812">Transmembrane</keyword>
<feature type="transmembrane region" description="Helical" evidence="10">
    <location>
        <begin position="280"/>
        <end position="302"/>
    </location>
</feature>
<dbReference type="EMBL" id="OV696701">
    <property type="protein sequence ID" value="CAH1248033.1"/>
    <property type="molecule type" value="Genomic_DNA"/>
</dbReference>
<evidence type="ECO:0000259" key="12">
    <source>
        <dbReference type="PROSITE" id="PS50835"/>
    </source>
</evidence>
<dbReference type="GO" id="GO:0098609">
    <property type="term" value="P:cell-cell adhesion"/>
    <property type="evidence" value="ECO:0007669"/>
    <property type="project" value="TreeGrafter"/>
</dbReference>
<evidence type="ECO:0000256" key="5">
    <source>
        <dbReference type="ARBA" id="ARBA00023136"/>
    </source>
</evidence>
<keyword evidence="3" id="KW-1003">Cell membrane</keyword>
<evidence type="ECO:0000256" key="9">
    <source>
        <dbReference type="SAM" id="MobiDB-lite"/>
    </source>
</evidence>
<evidence type="ECO:0000256" key="7">
    <source>
        <dbReference type="ARBA" id="ARBA00023180"/>
    </source>
</evidence>
<feature type="signal peptide" evidence="11">
    <location>
        <begin position="1"/>
        <end position="22"/>
    </location>
</feature>
<feature type="region of interest" description="Disordered" evidence="9">
    <location>
        <begin position="307"/>
        <end position="366"/>
    </location>
</feature>
<dbReference type="PANTHER" id="PTHR11640:SF164">
    <property type="entry name" value="MAM DOMAIN-CONTAINING GLYCOSYLPHOSPHATIDYLINOSITOL ANCHOR PROTEIN 1"/>
    <property type="match status" value="1"/>
</dbReference>
<reference evidence="13" key="1">
    <citation type="submission" date="2022-01" db="EMBL/GenBank/DDBJ databases">
        <authorList>
            <person name="Braso-Vives M."/>
        </authorList>
    </citation>
    <scope>NUCLEOTIDE SEQUENCE</scope>
</reference>
<gene>
    <name evidence="13" type="primary">HMCN2</name>
    <name evidence="13" type="ORF">BLAG_LOCUS9520</name>
</gene>
<dbReference type="GO" id="GO:0005886">
    <property type="term" value="C:plasma membrane"/>
    <property type="evidence" value="ECO:0007669"/>
    <property type="project" value="UniProtKB-SubCell"/>
</dbReference>
<evidence type="ECO:0000256" key="10">
    <source>
        <dbReference type="SAM" id="Phobius"/>
    </source>
</evidence>
<dbReference type="SMART" id="SM00408">
    <property type="entry name" value="IGc2"/>
    <property type="match status" value="1"/>
</dbReference>
<keyword evidence="4 11" id="KW-0732">Signal</keyword>
<protein>
    <submittedName>
        <fullName evidence="13">HMCN2 protein</fullName>
    </submittedName>
</protein>
<accession>A0A8K0EEL2</accession>
<dbReference type="AlphaFoldDB" id="A0A8K0EEL2"/>
<dbReference type="FunFam" id="2.60.40.10:FF:000357">
    <property type="entry name" value="Fc receptor like 1"/>
    <property type="match status" value="1"/>
</dbReference>
<dbReference type="InterPro" id="IPR007110">
    <property type="entry name" value="Ig-like_dom"/>
</dbReference>
<feature type="compositionally biased region" description="Basic and acidic residues" evidence="9">
    <location>
        <begin position="310"/>
        <end position="348"/>
    </location>
</feature>
<keyword evidence="5 10" id="KW-0472">Membrane</keyword>
<evidence type="ECO:0000256" key="6">
    <source>
        <dbReference type="ARBA" id="ARBA00023157"/>
    </source>
</evidence>
<evidence type="ECO:0000256" key="11">
    <source>
        <dbReference type="SAM" id="SignalP"/>
    </source>
</evidence>
<feature type="region of interest" description="Disordered" evidence="9">
    <location>
        <begin position="240"/>
        <end position="276"/>
    </location>
</feature>
<dbReference type="Pfam" id="PF13927">
    <property type="entry name" value="Ig_3"/>
    <property type="match status" value="1"/>
</dbReference>
<evidence type="ECO:0000256" key="8">
    <source>
        <dbReference type="ARBA" id="ARBA00023319"/>
    </source>
</evidence>
<keyword evidence="14" id="KW-1185">Reference proteome</keyword>
<dbReference type="PANTHER" id="PTHR11640">
    <property type="entry name" value="NEPHRIN"/>
    <property type="match status" value="1"/>
</dbReference>
<dbReference type="InterPro" id="IPR013783">
    <property type="entry name" value="Ig-like_fold"/>
</dbReference>
<dbReference type="Gene3D" id="2.60.40.10">
    <property type="entry name" value="Immunoglobulins"/>
    <property type="match status" value="2"/>
</dbReference>
<keyword evidence="10" id="KW-1133">Transmembrane helix</keyword>
<dbReference type="SUPFAM" id="SSF48726">
    <property type="entry name" value="Immunoglobulin"/>
    <property type="match status" value="2"/>
</dbReference>
<keyword evidence="6" id="KW-1015">Disulfide bond</keyword>
<keyword evidence="7" id="KW-0325">Glycoprotein</keyword>
<dbReference type="GO" id="GO:0005911">
    <property type="term" value="C:cell-cell junction"/>
    <property type="evidence" value="ECO:0007669"/>
    <property type="project" value="TreeGrafter"/>
</dbReference>
<dbReference type="Proteomes" id="UP000838412">
    <property type="component" value="Chromosome 16"/>
</dbReference>
<keyword evidence="8" id="KW-0393">Immunoglobulin domain</keyword>
<organism evidence="13 14">
    <name type="scientific">Branchiostoma lanceolatum</name>
    <name type="common">Common lancelet</name>
    <name type="synonym">Amphioxus lanceolatum</name>
    <dbReference type="NCBI Taxonomy" id="7740"/>
    <lineage>
        <taxon>Eukaryota</taxon>
        <taxon>Metazoa</taxon>
        <taxon>Chordata</taxon>
        <taxon>Cephalochordata</taxon>
        <taxon>Leptocardii</taxon>
        <taxon>Amphioxiformes</taxon>
        <taxon>Branchiostomatidae</taxon>
        <taxon>Branchiostoma</taxon>
    </lineage>
</organism>
<dbReference type="GO" id="GO:0050839">
    <property type="term" value="F:cell adhesion molecule binding"/>
    <property type="evidence" value="ECO:0007669"/>
    <property type="project" value="TreeGrafter"/>
</dbReference>